<dbReference type="PROSITE" id="PS51257">
    <property type="entry name" value="PROKAR_LIPOPROTEIN"/>
    <property type="match status" value="1"/>
</dbReference>
<gene>
    <name evidence="7" type="ORF">B1A74_03165</name>
</gene>
<dbReference type="GO" id="GO:0009279">
    <property type="term" value="C:cell outer membrane"/>
    <property type="evidence" value="ECO:0007669"/>
    <property type="project" value="UniProtKB-SubCell"/>
</dbReference>
<sequence length="156" mass="15821">MAKLSLALFIGIGATGCANTPVGSGDYETGQTRSTGTVQTGEVVDVRQVRIREDARSAFGRRGGVGASAGAAAGALLGDNVGGGSGRDLARVVGAGAGAIAGSRVDRELATQSGLEIEVRKDDGSHVVVTQGDDQTFQAGQQVRLIKHGRTYRVAP</sequence>
<evidence type="ECO:0000313" key="8">
    <source>
        <dbReference type="Proteomes" id="UP000189177"/>
    </source>
</evidence>
<evidence type="ECO:0000256" key="5">
    <source>
        <dbReference type="ARBA" id="ARBA00023288"/>
    </source>
</evidence>
<dbReference type="PANTHER" id="PTHR35603:SF1">
    <property type="entry name" value="OUTER MEMBRANE LIPOPROTEIN SLYB"/>
    <property type="match status" value="1"/>
</dbReference>
<evidence type="ECO:0000256" key="1">
    <source>
        <dbReference type="ARBA" id="ARBA00004459"/>
    </source>
</evidence>
<keyword evidence="4" id="KW-0564">Palmitate</keyword>
<dbReference type="Pfam" id="PF05433">
    <property type="entry name" value="Rick_17kDa_Anti"/>
    <property type="match status" value="1"/>
</dbReference>
<evidence type="ECO:0000256" key="4">
    <source>
        <dbReference type="ARBA" id="ARBA00023139"/>
    </source>
</evidence>
<dbReference type="STRING" id="252474.B1A74_03165"/>
<comment type="subcellular location">
    <subcellularLocation>
        <location evidence="1">Cell outer membrane</location>
        <topology evidence="1">Lipid-anchor</topology>
    </subcellularLocation>
</comment>
<dbReference type="EMBL" id="MUZR01000008">
    <property type="protein sequence ID" value="OOC10949.1"/>
    <property type="molecule type" value="Genomic_DNA"/>
</dbReference>
<comment type="caution">
    <text evidence="7">The sequence shown here is derived from an EMBL/GenBank/DDBJ whole genome shotgun (WGS) entry which is preliminary data.</text>
</comment>
<dbReference type="InterPro" id="IPR008816">
    <property type="entry name" value="Gly_zipper_2TM_dom"/>
</dbReference>
<dbReference type="PANTHER" id="PTHR35603">
    <property type="match status" value="1"/>
</dbReference>
<dbReference type="InterPro" id="IPR051407">
    <property type="entry name" value="Bact_OM_lipoprot/Surf_antigen"/>
</dbReference>
<organism evidence="7 8">
    <name type="scientific">Thioalkalivibrio halophilus</name>
    <dbReference type="NCBI Taxonomy" id="252474"/>
    <lineage>
        <taxon>Bacteria</taxon>
        <taxon>Pseudomonadati</taxon>
        <taxon>Pseudomonadota</taxon>
        <taxon>Gammaproteobacteria</taxon>
        <taxon>Chromatiales</taxon>
        <taxon>Ectothiorhodospiraceae</taxon>
        <taxon>Thioalkalivibrio</taxon>
    </lineage>
</organism>
<keyword evidence="5" id="KW-0449">Lipoprotein</keyword>
<keyword evidence="8" id="KW-1185">Reference proteome</keyword>
<evidence type="ECO:0000259" key="6">
    <source>
        <dbReference type="Pfam" id="PF05433"/>
    </source>
</evidence>
<evidence type="ECO:0000256" key="3">
    <source>
        <dbReference type="ARBA" id="ARBA00023136"/>
    </source>
</evidence>
<protein>
    <recommendedName>
        <fullName evidence="6">Glycine zipper 2TM domain-containing protein</fullName>
    </recommendedName>
</protein>
<keyword evidence="2" id="KW-0732">Signal</keyword>
<reference evidence="7 8" key="1">
    <citation type="submission" date="2017-02" db="EMBL/GenBank/DDBJ databases">
        <title>Genomic diversity within the haloalkaliphilic genus Thioalkalivibrio.</title>
        <authorList>
            <person name="Ahn A.-C."/>
            <person name="Meier-Kolthoff J."/>
            <person name="Overmars L."/>
            <person name="Richter M."/>
            <person name="Woyke T."/>
            <person name="Sorokin D.Y."/>
            <person name="Muyzer G."/>
        </authorList>
    </citation>
    <scope>NUCLEOTIDE SEQUENCE [LARGE SCALE GENOMIC DNA]</scope>
    <source>
        <strain evidence="7 8">HL17</strain>
    </source>
</reference>
<evidence type="ECO:0000313" key="7">
    <source>
        <dbReference type="EMBL" id="OOC10949.1"/>
    </source>
</evidence>
<name>A0A1V3A0W7_9GAMM</name>
<keyword evidence="3" id="KW-0472">Membrane</keyword>
<evidence type="ECO:0000256" key="2">
    <source>
        <dbReference type="ARBA" id="ARBA00022729"/>
    </source>
</evidence>
<feature type="domain" description="Glycine zipper 2TM" evidence="6">
    <location>
        <begin position="66"/>
        <end position="105"/>
    </location>
</feature>
<accession>A0A1V3A0W7</accession>
<dbReference type="Proteomes" id="UP000189177">
    <property type="component" value="Unassembled WGS sequence"/>
</dbReference>
<dbReference type="AlphaFoldDB" id="A0A1V3A0W7"/>
<proteinExistence type="predicted"/>